<reference evidence="1" key="1">
    <citation type="journal article" date="2021" name="Proc. Natl. Acad. Sci. U.S.A.">
        <title>A Catalog of Tens of Thousands of Viruses from Human Metagenomes Reveals Hidden Associations with Chronic Diseases.</title>
        <authorList>
            <person name="Tisza M.J."/>
            <person name="Buck C.B."/>
        </authorList>
    </citation>
    <scope>NUCLEOTIDE SEQUENCE</scope>
    <source>
        <strain evidence="1">Ctxdc10</strain>
    </source>
</reference>
<dbReference type="Gene3D" id="1.10.1750.10">
    <property type="match status" value="1"/>
</dbReference>
<dbReference type="EMBL" id="BK015918">
    <property type="protein sequence ID" value="DAF85143.1"/>
    <property type="molecule type" value="Genomic_DNA"/>
</dbReference>
<accession>A0A8S5TSJ7</accession>
<evidence type="ECO:0000313" key="1">
    <source>
        <dbReference type="EMBL" id="DAF85143.1"/>
    </source>
</evidence>
<dbReference type="InterPro" id="IPR010921">
    <property type="entry name" value="Trp_repressor/repl_initiator"/>
</dbReference>
<protein>
    <submittedName>
        <fullName evidence="1">Chromosomal replication initiator protein</fullName>
    </submittedName>
</protein>
<proteinExistence type="predicted"/>
<dbReference type="SUPFAM" id="SSF48295">
    <property type="entry name" value="TrpR-like"/>
    <property type="match status" value="1"/>
</dbReference>
<sequence length="104" mass="12255">MRKTEIFAKLLNQVSVETEIAEERIISHERVAEVVDARYILVYLLLRNGFRASEIARMMGLSYRAVMQISALFNTRYKHSGIIFRTILRRIENKIGINYEYTKN</sequence>
<name>A0A8S5TSJ7_9CAUD</name>
<dbReference type="GO" id="GO:0043565">
    <property type="term" value="F:sequence-specific DNA binding"/>
    <property type="evidence" value="ECO:0007669"/>
    <property type="project" value="InterPro"/>
</dbReference>
<organism evidence="1">
    <name type="scientific">Siphoviridae sp. ctxdc10</name>
    <dbReference type="NCBI Taxonomy" id="2825740"/>
    <lineage>
        <taxon>Viruses</taxon>
        <taxon>Duplodnaviria</taxon>
        <taxon>Heunggongvirae</taxon>
        <taxon>Uroviricota</taxon>
        <taxon>Caudoviricetes</taxon>
    </lineage>
</organism>